<gene>
    <name evidence="11" type="primary">cydC</name>
    <name evidence="11" type="ORF">ACFQZM_29435</name>
</gene>
<keyword evidence="7" id="KW-0175">Coiled coil</keyword>
<dbReference type="InterPro" id="IPR017871">
    <property type="entry name" value="ABC_transporter-like_CS"/>
</dbReference>
<dbReference type="InterPro" id="IPR003439">
    <property type="entry name" value="ABC_transporter-like_ATP-bd"/>
</dbReference>
<evidence type="ECO:0000256" key="8">
    <source>
        <dbReference type="SAM" id="Phobius"/>
    </source>
</evidence>
<dbReference type="Pfam" id="PF00664">
    <property type="entry name" value="ABC_membrane"/>
    <property type="match status" value="1"/>
</dbReference>
<evidence type="ECO:0000256" key="1">
    <source>
        <dbReference type="ARBA" id="ARBA00004651"/>
    </source>
</evidence>
<evidence type="ECO:0000259" key="9">
    <source>
        <dbReference type="PROSITE" id="PS50893"/>
    </source>
</evidence>
<protein>
    <submittedName>
        <fullName evidence="11">Thiol reductant ABC exporter subunit CydC</fullName>
    </submittedName>
</protein>
<keyword evidence="3" id="KW-0547">Nucleotide-binding</keyword>
<dbReference type="NCBIfam" id="TIGR02868">
    <property type="entry name" value="CydC"/>
    <property type="match status" value="1"/>
</dbReference>
<dbReference type="PANTHER" id="PTHR24221">
    <property type="entry name" value="ATP-BINDING CASSETTE SUB-FAMILY B"/>
    <property type="match status" value="1"/>
</dbReference>
<feature type="domain" description="ABC transporter" evidence="9">
    <location>
        <begin position="341"/>
        <end position="576"/>
    </location>
</feature>
<dbReference type="InterPro" id="IPR036640">
    <property type="entry name" value="ABC1_TM_sf"/>
</dbReference>
<accession>A0ABW2XRG2</accession>
<dbReference type="Gene3D" id="3.40.50.300">
    <property type="entry name" value="P-loop containing nucleotide triphosphate hydrolases"/>
    <property type="match status" value="1"/>
</dbReference>
<dbReference type="SUPFAM" id="SSF90123">
    <property type="entry name" value="ABC transporter transmembrane region"/>
    <property type="match status" value="1"/>
</dbReference>
<evidence type="ECO:0000313" key="11">
    <source>
        <dbReference type="EMBL" id="MFD0688649.1"/>
    </source>
</evidence>
<feature type="transmembrane region" description="Helical" evidence="8">
    <location>
        <begin position="21"/>
        <end position="49"/>
    </location>
</feature>
<keyword evidence="5 8" id="KW-1133">Transmembrane helix</keyword>
<dbReference type="PROSITE" id="PS50893">
    <property type="entry name" value="ABC_TRANSPORTER_2"/>
    <property type="match status" value="1"/>
</dbReference>
<keyword evidence="6 8" id="KW-0472">Membrane</keyword>
<dbReference type="Gene3D" id="1.20.1560.10">
    <property type="entry name" value="ABC transporter type 1, transmembrane domain"/>
    <property type="match status" value="1"/>
</dbReference>
<feature type="transmembrane region" description="Helical" evidence="8">
    <location>
        <begin position="246"/>
        <end position="269"/>
    </location>
</feature>
<evidence type="ECO:0000256" key="6">
    <source>
        <dbReference type="ARBA" id="ARBA00023136"/>
    </source>
</evidence>
<organism evidence="11 12">
    <name type="scientific">Actinomadura fibrosa</name>
    <dbReference type="NCBI Taxonomy" id="111802"/>
    <lineage>
        <taxon>Bacteria</taxon>
        <taxon>Bacillati</taxon>
        <taxon>Actinomycetota</taxon>
        <taxon>Actinomycetes</taxon>
        <taxon>Streptosporangiales</taxon>
        <taxon>Thermomonosporaceae</taxon>
        <taxon>Actinomadura</taxon>
    </lineage>
</organism>
<comment type="subcellular location">
    <subcellularLocation>
        <location evidence="1">Cell membrane</location>
        <topology evidence="1">Multi-pass membrane protein</topology>
    </subcellularLocation>
</comment>
<keyword evidence="4" id="KW-0067">ATP-binding</keyword>
<proteinExistence type="predicted"/>
<name>A0ABW2XRG2_9ACTN</name>
<keyword evidence="12" id="KW-1185">Reference proteome</keyword>
<dbReference type="InterPro" id="IPR011527">
    <property type="entry name" value="ABC1_TM_dom"/>
</dbReference>
<feature type="coiled-coil region" evidence="7">
    <location>
        <begin position="220"/>
        <end position="247"/>
    </location>
</feature>
<evidence type="ECO:0000256" key="4">
    <source>
        <dbReference type="ARBA" id="ARBA00022840"/>
    </source>
</evidence>
<evidence type="ECO:0000256" key="7">
    <source>
        <dbReference type="SAM" id="Coils"/>
    </source>
</evidence>
<dbReference type="Pfam" id="PF00005">
    <property type="entry name" value="ABC_tran"/>
    <property type="match status" value="1"/>
</dbReference>
<comment type="caution">
    <text evidence="11">The sequence shown here is derived from an EMBL/GenBank/DDBJ whole genome shotgun (WGS) entry which is preliminary data.</text>
</comment>
<feature type="transmembrane region" description="Helical" evidence="8">
    <location>
        <begin position="55"/>
        <end position="77"/>
    </location>
</feature>
<evidence type="ECO:0000259" key="10">
    <source>
        <dbReference type="PROSITE" id="PS50929"/>
    </source>
</evidence>
<dbReference type="InterPro" id="IPR003593">
    <property type="entry name" value="AAA+_ATPase"/>
</dbReference>
<dbReference type="InterPro" id="IPR039421">
    <property type="entry name" value="Type_1_exporter"/>
</dbReference>
<sequence>MTAATRPPFVRLLAFARPLRAELLVAAAAGAGATAAGIALLGVSGYLIARAAEHPSVTALTIAVVAVRALGVSRGVLRYVERLTSHDAAFRVLGDLRVGLYRRLARIAPHGLRGFRSGDLLARLVSDVDDIQDVIVRGVLPVAAAALCGGVTVTACAFLLTPAAALLGAGLLVAGAVVPWTLGRLARASARRATAARGDLAARMVDVFSGARELIAHGAEDRALAELARADAEVVRAERRNARAAAIGAGLAVGVAGLTVWGVLVLGVSAVSDGTLGRVPLAALTLTALAAFETVSPLPAAAVRLAETTSSARRLTAVLDAPDPVHTPATPPPLPETPIHVRVRDLWVRYGPQEPWAVQGLDLDLSPGRRVALVGPSGAGKSTVAAVLLRFLDPARGTVTINGRDMTAFAPDDVRRVIGGMPQNPYVFDSTIQENLRLARPGASDEALRSAARRARLLDWIEALPQGWNTPVGTHGAALSGGERRRLALARALLADPPVMVLDEPTAHLDPGARAALTADLLDATRGRTTLLITHDLTGLDEVDEIIVLDHGRPVQRGSHQDLAHRPGPYARLTAWATA</sequence>
<evidence type="ECO:0000313" key="12">
    <source>
        <dbReference type="Proteomes" id="UP001597063"/>
    </source>
</evidence>
<dbReference type="SUPFAM" id="SSF52540">
    <property type="entry name" value="P-loop containing nucleoside triphosphate hydrolases"/>
    <property type="match status" value="1"/>
</dbReference>
<evidence type="ECO:0000256" key="2">
    <source>
        <dbReference type="ARBA" id="ARBA00022692"/>
    </source>
</evidence>
<dbReference type="InterPro" id="IPR027417">
    <property type="entry name" value="P-loop_NTPase"/>
</dbReference>
<dbReference type="InterPro" id="IPR014223">
    <property type="entry name" value="ABC_CydC/D"/>
</dbReference>
<keyword evidence="2 8" id="KW-0812">Transmembrane</keyword>
<dbReference type="Proteomes" id="UP001597063">
    <property type="component" value="Unassembled WGS sequence"/>
</dbReference>
<evidence type="ECO:0000256" key="3">
    <source>
        <dbReference type="ARBA" id="ARBA00022741"/>
    </source>
</evidence>
<feature type="transmembrane region" description="Helical" evidence="8">
    <location>
        <begin position="166"/>
        <end position="183"/>
    </location>
</feature>
<feature type="transmembrane region" description="Helical" evidence="8">
    <location>
        <begin position="139"/>
        <end position="160"/>
    </location>
</feature>
<dbReference type="PANTHER" id="PTHR24221:SF654">
    <property type="entry name" value="ATP-BINDING CASSETTE SUB-FAMILY B MEMBER 6"/>
    <property type="match status" value="1"/>
</dbReference>
<dbReference type="EMBL" id="JBHTGP010000015">
    <property type="protein sequence ID" value="MFD0688649.1"/>
    <property type="molecule type" value="Genomic_DNA"/>
</dbReference>
<dbReference type="RefSeq" id="WP_131755147.1">
    <property type="nucleotide sequence ID" value="NZ_CAACUY010000003.1"/>
</dbReference>
<dbReference type="PROSITE" id="PS50929">
    <property type="entry name" value="ABC_TM1F"/>
    <property type="match status" value="1"/>
</dbReference>
<evidence type="ECO:0000256" key="5">
    <source>
        <dbReference type="ARBA" id="ARBA00022989"/>
    </source>
</evidence>
<dbReference type="SMART" id="SM00382">
    <property type="entry name" value="AAA"/>
    <property type="match status" value="1"/>
</dbReference>
<reference evidence="12" key="1">
    <citation type="journal article" date="2019" name="Int. J. Syst. Evol. Microbiol.">
        <title>The Global Catalogue of Microorganisms (GCM) 10K type strain sequencing project: providing services to taxonomists for standard genome sequencing and annotation.</title>
        <authorList>
            <consortium name="The Broad Institute Genomics Platform"/>
            <consortium name="The Broad Institute Genome Sequencing Center for Infectious Disease"/>
            <person name="Wu L."/>
            <person name="Ma J."/>
        </authorList>
    </citation>
    <scope>NUCLEOTIDE SEQUENCE [LARGE SCALE GENOMIC DNA]</scope>
    <source>
        <strain evidence="12">JCM 9371</strain>
    </source>
</reference>
<dbReference type="PROSITE" id="PS00211">
    <property type="entry name" value="ABC_TRANSPORTER_1"/>
    <property type="match status" value="1"/>
</dbReference>
<feature type="domain" description="ABC transmembrane type-1" evidence="10">
    <location>
        <begin position="24"/>
        <end position="307"/>
    </location>
</feature>